<organism evidence="3 6">
    <name type="scientific">Polyplax serrata</name>
    <name type="common">Common mouse louse</name>
    <dbReference type="NCBI Taxonomy" id="468196"/>
    <lineage>
        <taxon>Eukaryota</taxon>
        <taxon>Metazoa</taxon>
        <taxon>Ecdysozoa</taxon>
        <taxon>Arthropoda</taxon>
        <taxon>Hexapoda</taxon>
        <taxon>Insecta</taxon>
        <taxon>Pterygota</taxon>
        <taxon>Neoptera</taxon>
        <taxon>Paraneoptera</taxon>
        <taxon>Psocodea</taxon>
        <taxon>Troctomorpha</taxon>
        <taxon>Phthiraptera</taxon>
        <taxon>Anoplura</taxon>
        <taxon>Polyplacidae</taxon>
        <taxon>Polyplax</taxon>
    </lineage>
</organism>
<name>A0AAN8PKK0_POLSC</name>
<evidence type="ECO:0000259" key="2">
    <source>
        <dbReference type="Pfam" id="PF23672"/>
    </source>
</evidence>
<evidence type="ECO:0000313" key="3">
    <source>
        <dbReference type="EMBL" id="KAK6636786.1"/>
    </source>
</evidence>
<accession>A0AAN8PKK0</accession>
<protein>
    <recommendedName>
        <fullName evidence="2">DUF7153 domain-containing protein</fullName>
    </recommendedName>
</protein>
<proteinExistence type="predicted"/>
<feature type="region of interest" description="Disordered" evidence="1">
    <location>
        <begin position="56"/>
        <end position="145"/>
    </location>
</feature>
<gene>
    <name evidence="3" type="ORF">RUM43_010449</name>
    <name evidence="4" type="ORF">RUM44_012610</name>
</gene>
<dbReference type="Pfam" id="PF23672">
    <property type="entry name" value="DUF7153"/>
    <property type="match status" value="1"/>
</dbReference>
<comment type="caution">
    <text evidence="3">The sequence shown here is derived from an EMBL/GenBank/DDBJ whole genome shotgun (WGS) entry which is preliminary data.</text>
</comment>
<feature type="compositionally biased region" description="Polar residues" evidence="1">
    <location>
        <begin position="112"/>
        <end position="124"/>
    </location>
</feature>
<feature type="domain" description="DUF7153" evidence="2">
    <location>
        <begin position="250"/>
        <end position="425"/>
    </location>
</feature>
<sequence>MNIMFRKNFAAEKERSYGKAVCRSRSSKSAGGKRNRDAGYSVMEEHHYRTHIFLSPTGSCLQQGPYERETEREPAAQVNKSPPLPVPTKWSVGGTSTGIRRRQSDSIPDTPPTASRQSSFNKGQINDGGYNGNQQQQQQLQQKHAAFTDGHVRSEPITLATLDRDCFIIPVANLERFLPAGVPMPFSNMELPQLNVLEVDDPKQCVMIHLMTPMEPIEPLLESPLTKPFAKQRGAASELLAEIGQSKTAVEGMLLSNIEKNAEFPFISFYVVNKAQHDPVEFFRSLRQSTLQKFDPKNLRYIAHHTLDLFNEVATIARPPLQASSRRPQTKTTGFIISVYKVFEGDDGEKFEKNWLYWTGARMLYRYLPPSVGLRRITLHKSLSSGDKIYLLLCECSHFLEDMSAAAMLVPALRGRLCGYTGLYRTSATF</sequence>
<dbReference type="PANTHER" id="PTHR22198">
    <property type="entry name" value="FERM DOMAIN-CONTAINING PROTEIN"/>
    <property type="match status" value="1"/>
</dbReference>
<keyword evidence="5" id="KW-1185">Reference proteome</keyword>
<dbReference type="EMBL" id="JAWJWE010000004">
    <property type="protein sequence ID" value="KAK6636786.1"/>
    <property type="molecule type" value="Genomic_DNA"/>
</dbReference>
<evidence type="ECO:0000313" key="4">
    <source>
        <dbReference type="EMBL" id="KAK6640912.1"/>
    </source>
</evidence>
<evidence type="ECO:0000313" key="5">
    <source>
        <dbReference type="Proteomes" id="UP001359485"/>
    </source>
</evidence>
<reference evidence="3 6" key="1">
    <citation type="submission" date="2023-10" db="EMBL/GenBank/DDBJ databases">
        <title>Genomes of two closely related lineages of the louse Polyplax serrata with different host specificities.</title>
        <authorList>
            <person name="Martinu J."/>
            <person name="Tarabai H."/>
            <person name="Stefka J."/>
            <person name="Hypsa V."/>
        </authorList>
    </citation>
    <scope>NUCLEOTIDE SEQUENCE [LARGE SCALE GENOMIC DNA]</scope>
    <source>
        <strain evidence="4">98ZLc_SE</strain>
        <strain evidence="3">HR10_N</strain>
    </source>
</reference>
<evidence type="ECO:0000256" key="1">
    <source>
        <dbReference type="SAM" id="MobiDB-lite"/>
    </source>
</evidence>
<dbReference type="PANTHER" id="PTHR22198:SF1">
    <property type="entry name" value="FERM DOMAIN-CONTAINING PROTEIN"/>
    <property type="match status" value="1"/>
</dbReference>
<dbReference type="InterPro" id="IPR055577">
    <property type="entry name" value="DUF7153"/>
</dbReference>
<dbReference type="Proteomes" id="UP001372834">
    <property type="component" value="Unassembled WGS sequence"/>
</dbReference>
<dbReference type="EMBL" id="JAWJWF010000001">
    <property type="protein sequence ID" value="KAK6640912.1"/>
    <property type="molecule type" value="Genomic_DNA"/>
</dbReference>
<dbReference type="AlphaFoldDB" id="A0AAN8PKK0"/>
<evidence type="ECO:0000313" key="6">
    <source>
        <dbReference type="Proteomes" id="UP001372834"/>
    </source>
</evidence>
<dbReference type="Proteomes" id="UP001359485">
    <property type="component" value="Unassembled WGS sequence"/>
</dbReference>